<protein>
    <submittedName>
        <fullName evidence="1">Uncharacterized protein</fullName>
    </submittedName>
</protein>
<dbReference type="InParanoid" id="Q7RGI8"/>
<name>Q7RGI8_PLAYO</name>
<dbReference type="AlphaFoldDB" id="Q7RGI8"/>
<comment type="caution">
    <text evidence="1">The sequence shown here is derived from an EMBL/GenBank/DDBJ whole genome shotgun (WGS) entry which is preliminary data.</text>
</comment>
<proteinExistence type="predicted"/>
<evidence type="ECO:0000313" key="2">
    <source>
        <dbReference type="Proteomes" id="UP000008553"/>
    </source>
</evidence>
<gene>
    <name evidence="1" type="ORF">PY04359</name>
</gene>
<organism evidence="1 2">
    <name type="scientific">Plasmodium yoelii yoelii</name>
    <dbReference type="NCBI Taxonomy" id="73239"/>
    <lineage>
        <taxon>Eukaryota</taxon>
        <taxon>Sar</taxon>
        <taxon>Alveolata</taxon>
        <taxon>Apicomplexa</taxon>
        <taxon>Aconoidasida</taxon>
        <taxon>Haemosporida</taxon>
        <taxon>Plasmodiidae</taxon>
        <taxon>Plasmodium</taxon>
        <taxon>Plasmodium (Vinckeia)</taxon>
    </lineage>
</organism>
<dbReference type="EMBL" id="AABL01001316">
    <property type="protein sequence ID" value="EAA16209.1"/>
    <property type="molecule type" value="Genomic_DNA"/>
</dbReference>
<reference evidence="1 2" key="1">
    <citation type="journal article" date="2002" name="Nature">
        <title>Genome sequence and comparative analysis of the model rodent malaria parasite Plasmodium yoelii yoelii.</title>
        <authorList>
            <person name="Carlton J.M."/>
            <person name="Angiuoli S.V."/>
            <person name="Suh B.B."/>
            <person name="Kooij T.W."/>
            <person name="Pertea M."/>
            <person name="Silva J.C."/>
            <person name="Ermolaeva M.D."/>
            <person name="Allen J.E."/>
            <person name="Selengut J.D."/>
            <person name="Koo H.L."/>
            <person name="Peterson J.D."/>
            <person name="Pop M."/>
            <person name="Kosack D.S."/>
            <person name="Shumway M.F."/>
            <person name="Bidwell S.L."/>
            <person name="Shallom S.J."/>
            <person name="van Aken S.E."/>
            <person name="Riedmuller S.B."/>
            <person name="Feldblyum T.V."/>
            <person name="Cho J.K."/>
            <person name="Quackenbush J."/>
            <person name="Sedegah M."/>
            <person name="Shoaibi A."/>
            <person name="Cummings L.M."/>
            <person name="Florens L."/>
            <person name="Yates J.R."/>
            <person name="Raine J.D."/>
            <person name="Sinden R.E."/>
            <person name="Harris M.A."/>
            <person name="Cunningham D.A."/>
            <person name="Preiser P.R."/>
            <person name="Bergman L.W."/>
            <person name="Vaidya A.B."/>
            <person name="van Lin L.H."/>
            <person name="Janse C.J."/>
            <person name="Waters A.P."/>
            <person name="Smith H.O."/>
            <person name="White O.R."/>
            <person name="Salzberg S.L."/>
            <person name="Venter J.C."/>
            <person name="Fraser C.M."/>
            <person name="Hoffman S.L."/>
            <person name="Gardner M.J."/>
            <person name="Carucci D.J."/>
        </authorList>
    </citation>
    <scope>NUCLEOTIDE SEQUENCE [LARGE SCALE GENOMIC DNA]</scope>
    <source>
        <strain evidence="1 2">17XNL</strain>
    </source>
</reference>
<dbReference type="PaxDb" id="73239-Q7RGI8"/>
<keyword evidence="2" id="KW-1185">Reference proteome</keyword>
<dbReference type="Proteomes" id="UP000008553">
    <property type="component" value="Unassembled WGS sequence"/>
</dbReference>
<feature type="non-terminal residue" evidence="1">
    <location>
        <position position="1"/>
    </location>
</feature>
<sequence>IILFNMVYWFVLIFYIHIFEK</sequence>
<accession>Q7RGI8</accession>
<evidence type="ECO:0000313" key="1">
    <source>
        <dbReference type="EMBL" id="EAA16209.1"/>
    </source>
</evidence>